<dbReference type="Gene3D" id="2.130.10.10">
    <property type="entry name" value="YVTN repeat-like/Quinoprotein amine dehydrogenase"/>
    <property type="match status" value="2"/>
</dbReference>
<evidence type="ECO:0000256" key="1">
    <source>
        <dbReference type="SAM" id="SignalP"/>
    </source>
</evidence>
<dbReference type="InterPro" id="IPR011048">
    <property type="entry name" value="Haem_d1_sf"/>
</dbReference>
<dbReference type="InterPro" id="IPR011964">
    <property type="entry name" value="YVTN_b-propeller_repeat"/>
</dbReference>
<dbReference type="EMBL" id="BSPK01000109">
    <property type="protein sequence ID" value="GLS66993.1"/>
    <property type="molecule type" value="Genomic_DNA"/>
</dbReference>
<reference evidence="3" key="1">
    <citation type="journal article" date="2014" name="Int. J. Syst. Evol. Microbiol.">
        <title>Complete genome of a new Firmicutes species belonging to the dominant human colonic microbiota ('Ruminococcus bicirculans') reveals two chromosomes and a selective capacity to utilize plant glucans.</title>
        <authorList>
            <consortium name="NISC Comparative Sequencing Program"/>
            <person name="Wegmann U."/>
            <person name="Louis P."/>
            <person name="Goesmann A."/>
            <person name="Henrissat B."/>
            <person name="Duncan S.H."/>
            <person name="Flint H.J."/>
        </authorList>
    </citation>
    <scope>NUCLEOTIDE SEQUENCE</scope>
    <source>
        <strain evidence="3">NBRC 107715</strain>
    </source>
</reference>
<dbReference type="NCBIfam" id="TIGR02276">
    <property type="entry name" value="beta_rpt_yvtn"/>
    <property type="match status" value="3"/>
</dbReference>
<evidence type="ECO:0000313" key="3">
    <source>
        <dbReference type="EMBL" id="GLS66993.1"/>
    </source>
</evidence>
<dbReference type="PANTHER" id="PTHR47197">
    <property type="entry name" value="PROTEIN NIRF"/>
    <property type="match status" value="1"/>
</dbReference>
<reference evidence="3" key="4">
    <citation type="submission" date="2023-01" db="EMBL/GenBank/DDBJ databases">
        <title>Draft genome sequence of Methylobacterium oxalidis strain NBRC 107715.</title>
        <authorList>
            <person name="Sun Q."/>
            <person name="Mori K."/>
        </authorList>
    </citation>
    <scope>NUCLEOTIDE SEQUENCE</scope>
    <source>
        <strain evidence="3">NBRC 107715</strain>
    </source>
</reference>
<organism evidence="2 4">
    <name type="scientific">Methylobacterium oxalidis</name>
    <dbReference type="NCBI Taxonomy" id="944322"/>
    <lineage>
        <taxon>Bacteria</taxon>
        <taxon>Pseudomonadati</taxon>
        <taxon>Pseudomonadota</taxon>
        <taxon>Alphaproteobacteria</taxon>
        <taxon>Hyphomicrobiales</taxon>
        <taxon>Methylobacteriaceae</taxon>
        <taxon>Methylobacterium</taxon>
    </lineage>
</organism>
<reference evidence="5" key="2">
    <citation type="journal article" date="2019" name="Int. J. Syst. Evol. Microbiol.">
        <title>The Global Catalogue of Microorganisms (GCM) 10K type strain sequencing project: providing services to taxonomists for standard genome sequencing and annotation.</title>
        <authorList>
            <consortium name="The Broad Institute Genomics Platform"/>
            <consortium name="The Broad Institute Genome Sequencing Center for Infectious Disease"/>
            <person name="Wu L."/>
            <person name="Ma J."/>
        </authorList>
    </citation>
    <scope>NUCLEOTIDE SEQUENCE [LARGE SCALE GENOMIC DNA]</scope>
    <source>
        <strain evidence="5">NBRC 107715</strain>
    </source>
</reference>
<reference evidence="2 4" key="3">
    <citation type="submission" date="2019-07" db="EMBL/GenBank/DDBJ databases">
        <title>Whole genome shotgun sequence of Methylobacterium oxalidis NBRC 107715.</title>
        <authorList>
            <person name="Hosoyama A."/>
            <person name="Uohara A."/>
            <person name="Ohji S."/>
            <person name="Ichikawa N."/>
        </authorList>
    </citation>
    <scope>NUCLEOTIDE SEQUENCE [LARGE SCALE GENOMIC DNA]</scope>
    <source>
        <strain evidence="2 4">NBRC 107715</strain>
    </source>
</reference>
<comment type="caution">
    <text evidence="2">The sequence shown here is derived from an EMBL/GenBank/DDBJ whole genome shotgun (WGS) entry which is preliminary data.</text>
</comment>
<protein>
    <submittedName>
        <fullName evidence="2">Uncharacterized protein</fullName>
    </submittedName>
</protein>
<keyword evidence="5" id="KW-1185">Reference proteome</keyword>
<name>A0A512J4K8_9HYPH</name>
<dbReference type="EMBL" id="BJZU01000054">
    <property type="protein sequence ID" value="GEP04862.1"/>
    <property type="molecule type" value="Genomic_DNA"/>
</dbReference>
<dbReference type="OrthoDB" id="195736at2"/>
<dbReference type="InterPro" id="IPR051200">
    <property type="entry name" value="Host-pathogen_enzymatic-act"/>
</dbReference>
<sequence length="326" mass="33300">MGTPLQAGGRLRAGLLSLPVALAILIAPPPCGAGEAVVTVQGANAVEIVDLDAGTVAARIPVPGSTAGVALSPDRKTAYVTQPDGPGLALIDLDARRLAATVPLPGGPLGIACNPVSGAVYVADWYGRRLFVLLPRDGTLVPDGEIAVGASPSGIAVTPDGATLLVANREANTVSVVDAGSRRETRVIPVGTHPFGITLDPRAERAYTANVLSDDVSVIDVAAGREIGRVKTGERPYVVALAGGRGFVTDQYTASVTVFDLASLARETAIDVGDHPEGMAASRDGSRLYVANWGENTLSVIDAATLAVTKEIAVGDGPRAFGDFLR</sequence>
<evidence type="ECO:0000313" key="2">
    <source>
        <dbReference type="EMBL" id="GEP04862.1"/>
    </source>
</evidence>
<proteinExistence type="predicted"/>
<dbReference type="InterPro" id="IPR015943">
    <property type="entry name" value="WD40/YVTN_repeat-like_dom_sf"/>
</dbReference>
<dbReference type="SUPFAM" id="SSF51004">
    <property type="entry name" value="C-terminal (heme d1) domain of cytochrome cd1-nitrite reductase"/>
    <property type="match status" value="1"/>
</dbReference>
<dbReference type="AlphaFoldDB" id="A0A512J4K8"/>
<keyword evidence="1" id="KW-0732">Signal</keyword>
<evidence type="ECO:0000313" key="5">
    <source>
        <dbReference type="Proteomes" id="UP001156856"/>
    </source>
</evidence>
<dbReference type="RefSeq" id="WP_147026458.1">
    <property type="nucleotide sequence ID" value="NZ_BJZU01000054.1"/>
</dbReference>
<feature type="signal peptide" evidence="1">
    <location>
        <begin position="1"/>
        <end position="33"/>
    </location>
</feature>
<dbReference type="Proteomes" id="UP000321960">
    <property type="component" value="Unassembled WGS sequence"/>
</dbReference>
<gene>
    <name evidence="3" type="ORF">GCM10007888_53760</name>
    <name evidence="2" type="ORF">MOX02_29000</name>
</gene>
<feature type="chain" id="PRO_5022208496" evidence="1">
    <location>
        <begin position="34"/>
        <end position="326"/>
    </location>
</feature>
<dbReference type="Proteomes" id="UP001156856">
    <property type="component" value="Unassembled WGS sequence"/>
</dbReference>
<evidence type="ECO:0000313" key="4">
    <source>
        <dbReference type="Proteomes" id="UP000321960"/>
    </source>
</evidence>
<accession>A0A512J4K8</accession>
<dbReference type="PANTHER" id="PTHR47197:SF3">
    <property type="entry name" value="DIHYDRO-HEME D1 DEHYDROGENASE"/>
    <property type="match status" value="1"/>
</dbReference>